<feature type="domain" description="Methylamine utilisation protein MauE" evidence="6">
    <location>
        <begin position="18"/>
        <end position="142"/>
    </location>
</feature>
<sequence>MEKTLSSSKKKITIKGIYSLIIFILLILWIAVVTEILLNFKAFKTGISRQPLPEVFKLLVIYLLPVLEFATVVSLVFTKLQRTGMLLSTILMFAFTVYIGITLLGFWDQLPCTCGSVIKGLSWQQHFFFNLLFLFISMLGFYLYTKLRCSDVGDKTTEGLSAKRHNS</sequence>
<protein>
    <recommendedName>
        <fullName evidence="6">Methylamine utilisation protein MauE domain-containing protein</fullName>
    </recommendedName>
</protein>
<feature type="transmembrane region" description="Helical" evidence="5">
    <location>
        <begin position="12"/>
        <end position="38"/>
    </location>
</feature>
<evidence type="ECO:0000256" key="3">
    <source>
        <dbReference type="ARBA" id="ARBA00022989"/>
    </source>
</evidence>
<evidence type="ECO:0000259" key="6">
    <source>
        <dbReference type="Pfam" id="PF07291"/>
    </source>
</evidence>
<evidence type="ECO:0000313" key="7">
    <source>
        <dbReference type="EMBL" id="MDA3615615.1"/>
    </source>
</evidence>
<feature type="transmembrane region" description="Helical" evidence="5">
    <location>
        <begin position="127"/>
        <end position="145"/>
    </location>
</feature>
<evidence type="ECO:0000256" key="4">
    <source>
        <dbReference type="ARBA" id="ARBA00023136"/>
    </source>
</evidence>
<feature type="transmembrane region" description="Helical" evidence="5">
    <location>
        <begin position="58"/>
        <end position="78"/>
    </location>
</feature>
<dbReference type="InterPro" id="IPR009908">
    <property type="entry name" value="Methylamine_util_MauE"/>
</dbReference>
<dbReference type="RefSeq" id="WP_407031942.1">
    <property type="nucleotide sequence ID" value="NZ_JAQGEF010000014.1"/>
</dbReference>
<evidence type="ECO:0000256" key="5">
    <source>
        <dbReference type="SAM" id="Phobius"/>
    </source>
</evidence>
<dbReference type="Pfam" id="PF07291">
    <property type="entry name" value="MauE"/>
    <property type="match status" value="1"/>
</dbReference>
<organism evidence="7 8">
    <name type="scientific">Polluticaenibacter yanchengensis</name>
    <dbReference type="NCBI Taxonomy" id="3014562"/>
    <lineage>
        <taxon>Bacteria</taxon>
        <taxon>Pseudomonadati</taxon>
        <taxon>Bacteroidota</taxon>
        <taxon>Chitinophagia</taxon>
        <taxon>Chitinophagales</taxon>
        <taxon>Chitinophagaceae</taxon>
        <taxon>Polluticaenibacter</taxon>
    </lineage>
</organism>
<evidence type="ECO:0000256" key="2">
    <source>
        <dbReference type="ARBA" id="ARBA00022692"/>
    </source>
</evidence>
<proteinExistence type="predicted"/>
<dbReference type="Proteomes" id="UP001210231">
    <property type="component" value="Unassembled WGS sequence"/>
</dbReference>
<keyword evidence="2 5" id="KW-0812">Transmembrane</keyword>
<dbReference type="EMBL" id="JAQGEF010000014">
    <property type="protein sequence ID" value="MDA3615615.1"/>
    <property type="molecule type" value="Genomic_DNA"/>
</dbReference>
<evidence type="ECO:0000256" key="1">
    <source>
        <dbReference type="ARBA" id="ARBA00004141"/>
    </source>
</evidence>
<accession>A0ABT4ULH7</accession>
<comment type="subcellular location">
    <subcellularLocation>
        <location evidence="1">Membrane</location>
        <topology evidence="1">Multi-pass membrane protein</topology>
    </subcellularLocation>
</comment>
<gene>
    <name evidence="7" type="ORF">O3P16_12410</name>
</gene>
<evidence type="ECO:0000313" key="8">
    <source>
        <dbReference type="Proteomes" id="UP001210231"/>
    </source>
</evidence>
<comment type="caution">
    <text evidence="7">The sequence shown here is derived from an EMBL/GenBank/DDBJ whole genome shotgun (WGS) entry which is preliminary data.</text>
</comment>
<keyword evidence="8" id="KW-1185">Reference proteome</keyword>
<keyword evidence="3 5" id="KW-1133">Transmembrane helix</keyword>
<name>A0ABT4ULH7_9BACT</name>
<keyword evidence="4 5" id="KW-0472">Membrane</keyword>
<feature type="transmembrane region" description="Helical" evidence="5">
    <location>
        <begin position="85"/>
        <end position="107"/>
    </location>
</feature>
<reference evidence="7 8" key="1">
    <citation type="submission" date="2022-12" db="EMBL/GenBank/DDBJ databases">
        <title>Chitinophagaceae gen. sp. nov., a new member of the family Chitinophagaceae, isolated from soil in a chemical factory.</title>
        <authorList>
            <person name="Ke Z."/>
        </authorList>
    </citation>
    <scope>NUCLEOTIDE SEQUENCE [LARGE SCALE GENOMIC DNA]</scope>
    <source>
        <strain evidence="7 8">LY-5</strain>
    </source>
</reference>